<keyword evidence="3" id="KW-0479">Metal-binding</keyword>
<keyword evidence="2" id="KW-0808">Transferase</keyword>
<keyword evidence="7" id="KW-0501">Molybdenum cofactor biosynthesis</keyword>
<dbReference type="GO" id="GO:0005525">
    <property type="term" value="F:GTP binding"/>
    <property type="evidence" value="ECO:0007669"/>
    <property type="project" value="UniProtKB-KW"/>
</dbReference>
<keyword evidence="4" id="KW-0547">Nucleotide-binding</keyword>
<dbReference type="GO" id="GO:0016779">
    <property type="term" value="F:nucleotidyltransferase activity"/>
    <property type="evidence" value="ECO:0007669"/>
    <property type="project" value="UniProtKB-ARBA"/>
</dbReference>
<dbReference type="GO" id="GO:0006777">
    <property type="term" value="P:Mo-molybdopterin cofactor biosynthetic process"/>
    <property type="evidence" value="ECO:0007669"/>
    <property type="project" value="UniProtKB-KW"/>
</dbReference>
<reference evidence="9 10" key="1">
    <citation type="journal article" date="2015" name="Stand. Genomic Sci.">
        <title>Genomic Encyclopedia of Bacterial and Archaeal Type Strains, Phase III: the genomes of soil and plant-associated and newly described type strains.</title>
        <authorList>
            <person name="Whitman W.B."/>
            <person name="Woyke T."/>
            <person name="Klenk H.P."/>
            <person name="Zhou Y."/>
            <person name="Lilburn T.G."/>
            <person name="Beck B.J."/>
            <person name="De Vos P."/>
            <person name="Vandamme P."/>
            <person name="Eisen J.A."/>
            <person name="Garrity G."/>
            <person name="Hugenholtz P."/>
            <person name="Kyrpides N.C."/>
        </authorList>
    </citation>
    <scope>NUCLEOTIDE SEQUENCE [LARGE SCALE GENOMIC DNA]</scope>
    <source>
        <strain evidence="9 10">CGMCC 1.7271</strain>
    </source>
</reference>
<dbReference type="PANTHER" id="PTHR19136">
    <property type="entry name" value="MOLYBDENUM COFACTOR GUANYLYLTRANSFERASE"/>
    <property type="match status" value="1"/>
</dbReference>
<keyword evidence="1" id="KW-0963">Cytoplasm</keyword>
<protein>
    <submittedName>
        <fullName evidence="9">Molybdopterin-guanine dinucleotide biosynthesis protein A</fullName>
    </submittedName>
</protein>
<keyword evidence="10" id="KW-1185">Reference proteome</keyword>
<evidence type="ECO:0000256" key="7">
    <source>
        <dbReference type="ARBA" id="ARBA00023150"/>
    </source>
</evidence>
<dbReference type="PANTHER" id="PTHR19136:SF81">
    <property type="entry name" value="MOLYBDENUM COFACTOR GUANYLYLTRANSFERASE"/>
    <property type="match status" value="1"/>
</dbReference>
<dbReference type="CDD" id="cd02503">
    <property type="entry name" value="MobA"/>
    <property type="match status" value="1"/>
</dbReference>
<name>A0A562SW73_9BACT</name>
<dbReference type="Proteomes" id="UP000316167">
    <property type="component" value="Unassembled WGS sequence"/>
</dbReference>
<dbReference type="Pfam" id="PF12804">
    <property type="entry name" value="NTP_transf_3"/>
    <property type="match status" value="1"/>
</dbReference>
<keyword evidence="5" id="KW-0460">Magnesium</keyword>
<feature type="domain" description="MobA-like NTP transferase" evidence="8">
    <location>
        <begin position="3"/>
        <end position="152"/>
    </location>
</feature>
<dbReference type="RefSeq" id="WP_144884538.1">
    <property type="nucleotide sequence ID" value="NZ_VLLE01000002.1"/>
</dbReference>
<keyword evidence="6" id="KW-0342">GTP-binding</keyword>
<evidence type="ECO:0000256" key="5">
    <source>
        <dbReference type="ARBA" id="ARBA00022842"/>
    </source>
</evidence>
<dbReference type="EMBL" id="VLLE01000002">
    <property type="protein sequence ID" value="TWI85549.1"/>
    <property type="molecule type" value="Genomic_DNA"/>
</dbReference>
<evidence type="ECO:0000259" key="8">
    <source>
        <dbReference type="Pfam" id="PF12804"/>
    </source>
</evidence>
<gene>
    <name evidence="9" type="ORF">IQ13_0712</name>
</gene>
<accession>A0A562SW73</accession>
<evidence type="ECO:0000256" key="1">
    <source>
        <dbReference type="ARBA" id="ARBA00022490"/>
    </source>
</evidence>
<dbReference type="OrthoDB" id="9788394at2"/>
<evidence type="ECO:0000313" key="9">
    <source>
        <dbReference type="EMBL" id="TWI85549.1"/>
    </source>
</evidence>
<dbReference type="InterPro" id="IPR029044">
    <property type="entry name" value="Nucleotide-diphossugar_trans"/>
</dbReference>
<evidence type="ECO:0000256" key="6">
    <source>
        <dbReference type="ARBA" id="ARBA00023134"/>
    </source>
</evidence>
<dbReference type="SUPFAM" id="SSF53448">
    <property type="entry name" value="Nucleotide-diphospho-sugar transferases"/>
    <property type="match status" value="1"/>
</dbReference>
<organism evidence="9 10">
    <name type="scientific">Lacibacter cauensis</name>
    <dbReference type="NCBI Taxonomy" id="510947"/>
    <lineage>
        <taxon>Bacteria</taxon>
        <taxon>Pseudomonadati</taxon>
        <taxon>Bacteroidota</taxon>
        <taxon>Chitinophagia</taxon>
        <taxon>Chitinophagales</taxon>
        <taxon>Chitinophagaceae</taxon>
        <taxon>Lacibacter</taxon>
    </lineage>
</organism>
<dbReference type="InterPro" id="IPR013482">
    <property type="entry name" value="Molybde_CF_guanTrfase"/>
</dbReference>
<evidence type="ECO:0000256" key="2">
    <source>
        <dbReference type="ARBA" id="ARBA00022679"/>
    </source>
</evidence>
<evidence type="ECO:0000313" key="10">
    <source>
        <dbReference type="Proteomes" id="UP000316167"/>
    </source>
</evidence>
<dbReference type="GO" id="GO:0046872">
    <property type="term" value="F:metal ion binding"/>
    <property type="evidence" value="ECO:0007669"/>
    <property type="project" value="UniProtKB-KW"/>
</dbReference>
<evidence type="ECO:0000256" key="4">
    <source>
        <dbReference type="ARBA" id="ARBA00022741"/>
    </source>
</evidence>
<sequence length="194" mass="21578">MTGIILCGGQSTRMGTDKGLLKHEAKTWAQTAVDKIAALQLPVKISVNNQQFADYAEVFAKDDLIVDAASLAVHGPLLGVLSAHVHLPTQDLLVLACDLPLMDSALLKELYQYYLDNPGYDAYLFDNDGEHEPLCAIYVAKGLLTIDEMRQRGELTRHSMKFMLDHLSVYSIPVKEEQKSFFRNFNAHAELNGL</sequence>
<proteinExistence type="predicted"/>
<dbReference type="AlphaFoldDB" id="A0A562SW73"/>
<dbReference type="Gene3D" id="3.90.550.10">
    <property type="entry name" value="Spore Coat Polysaccharide Biosynthesis Protein SpsA, Chain A"/>
    <property type="match status" value="1"/>
</dbReference>
<comment type="caution">
    <text evidence="9">The sequence shown here is derived from an EMBL/GenBank/DDBJ whole genome shotgun (WGS) entry which is preliminary data.</text>
</comment>
<dbReference type="InterPro" id="IPR025877">
    <property type="entry name" value="MobA-like_NTP_Trfase"/>
</dbReference>
<evidence type="ECO:0000256" key="3">
    <source>
        <dbReference type="ARBA" id="ARBA00022723"/>
    </source>
</evidence>